<dbReference type="Proteomes" id="UP000182025">
    <property type="component" value="Unassembled WGS sequence"/>
</dbReference>
<evidence type="ECO:0000313" key="2">
    <source>
        <dbReference type="Proteomes" id="UP000182025"/>
    </source>
</evidence>
<keyword evidence="2" id="KW-1185">Reference proteome</keyword>
<evidence type="ECO:0000313" key="1">
    <source>
        <dbReference type="EMBL" id="SFP51356.1"/>
    </source>
</evidence>
<name>A0A1I5QZY1_9GAMM</name>
<proteinExistence type="predicted"/>
<dbReference type="AlphaFoldDB" id="A0A1I5QZY1"/>
<gene>
    <name evidence="1" type="ORF">SAMN05216177_103200</name>
</gene>
<reference evidence="2" key="1">
    <citation type="submission" date="2016-10" db="EMBL/GenBank/DDBJ databases">
        <authorList>
            <person name="Varghese N."/>
            <person name="Submissions S."/>
        </authorList>
    </citation>
    <scope>NUCLEOTIDE SEQUENCE [LARGE SCALE GENOMIC DNA]</scope>
    <source>
        <strain evidence="2">JCM 15604</strain>
    </source>
</reference>
<dbReference type="EMBL" id="FOXK01000003">
    <property type="protein sequence ID" value="SFP51356.1"/>
    <property type="molecule type" value="Genomic_DNA"/>
</dbReference>
<dbReference type="RefSeq" id="WP_074914134.1">
    <property type="nucleotide sequence ID" value="NZ_FOXK01000003.1"/>
</dbReference>
<dbReference type="OrthoDB" id="9157451at2"/>
<dbReference type="Pfam" id="PF26211">
    <property type="entry name" value="Phage_phiTE_072"/>
    <property type="match status" value="1"/>
</dbReference>
<organism evidence="1 2">
    <name type="scientific">Ectopseudomonas toyotomiensis</name>
    <dbReference type="NCBI Taxonomy" id="554344"/>
    <lineage>
        <taxon>Bacteria</taxon>
        <taxon>Pseudomonadati</taxon>
        <taxon>Pseudomonadota</taxon>
        <taxon>Gammaproteobacteria</taxon>
        <taxon>Pseudomonadales</taxon>
        <taxon>Pseudomonadaceae</taxon>
        <taxon>Ectopseudomonas</taxon>
    </lineage>
</organism>
<accession>A0A1I5QZY1</accession>
<dbReference type="InterPro" id="IPR058701">
    <property type="entry name" value="PhiTE_072-like"/>
</dbReference>
<sequence>MKIESTTVTKLLITDLMGEPYKLDPVTVFIEDLGVRAENEGRKSRQGKITIECYGESWATYWGSMGDRTVAQFVADESVDYVVCCLRRGVGLEPTVFSGEALAKAVRKIAVGCRRGREAWRYECGHLDQDEARRIYDDAECLQQFESPESLMHSREADEVLTALFGSEWHYAVSDHAFAPNPRYEYLTRVVSAVRDALQGLEQKQEAA</sequence>
<protein>
    <submittedName>
        <fullName evidence="1">Uncharacterized protein</fullName>
    </submittedName>
</protein>